<dbReference type="AlphaFoldDB" id="A0A821KWV3"/>
<accession>A0A821KWV3</accession>
<dbReference type="Proteomes" id="UP000663880">
    <property type="component" value="Unassembled WGS sequence"/>
</dbReference>
<organism evidence="1 2">
    <name type="scientific">Pieris macdunnoughi</name>
    <dbReference type="NCBI Taxonomy" id="345717"/>
    <lineage>
        <taxon>Eukaryota</taxon>
        <taxon>Metazoa</taxon>
        <taxon>Ecdysozoa</taxon>
        <taxon>Arthropoda</taxon>
        <taxon>Hexapoda</taxon>
        <taxon>Insecta</taxon>
        <taxon>Pterygota</taxon>
        <taxon>Neoptera</taxon>
        <taxon>Endopterygota</taxon>
        <taxon>Lepidoptera</taxon>
        <taxon>Glossata</taxon>
        <taxon>Ditrysia</taxon>
        <taxon>Papilionoidea</taxon>
        <taxon>Pieridae</taxon>
        <taxon>Pierinae</taxon>
        <taxon>Pieris</taxon>
    </lineage>
</organism>
<reference evidence="1" key="1">
    <citation type="submission" date="2021-02" db="EMBL/GenBank/DDBJ databases">
        <authorList>
            <person name="Steward A R."/>
        </authorList>
    </citation>
    <scope>NUCLEOTIDE SEQUENCE</scope>
</reference>
<protein>
    <submittedName>
        <fullName evidence="1">Uncharacterized protein</fullName>
    </submittedName>
</protein>
<keyword evidence="2" id="KW-1185">Reference proteome</keyword>
<comment type="caution">
    <text evidence="1">The sequence shown here is derived from an EMBL/GenBank/DDBJ whole genome shotgun (WGS) entry which is preliminary data.</text>
</comment>
<dbReference type="EMBL" id="CAJOBZ010000001">
    <property type="protein sequence ID" value="CAF4742614.1"/>
    <property type="molecule type" value="Genomic_DNA"/>
</dbReference>
<name>A0A821KWV3_9NEOP</name>
<gene>
    <name evidence="1" type="ORF">PMACD_LOCUS125</name>
</gene>
<proteinExistence type="predicted"/>
<evidence type="ECO:0000313" key="2">
    <source>
        <dbReference type="Proteomes" id="UP000663880"/>
    </source>
</evidence>
<sequence length="116" mass="12973">MGKLIHCNPNKGKSHHDVNNCDPIHAECQKGNNCEQTQVKSRSEAINLDSNKGIKSTARDLNTDQSQGSQCASKHGVYENLDDLNLTVTVDTKKTKNDEVLDSDKKIDDPYHMLFF</sequence>
<evidence type="ECO:0000313" key="1">
    <source>
        <dbReference type="EMBL" id="CAF4742614.1"/>
    </source>
</evidence>